<accession>A0A3S9PG34</accession>
<keyword evidence="1" id="KW-0812">Transmembrane</keyword>
<keyword evidence="1" id="KW-1133">Transmembrane helix</keyword>
<dbReference type="OrthoDB" id="4570646at2"/>
<evidence type="ECO:0000259" key="2">
    <source>
        <dbReference type="Pfam" id="PF04149"/>
    </source>
</evidence>
<evidence type="ECO:0000313" key="4">
    <source>
        <dbReference type="Proteomes" id="UP000267900"/>
    </source>
</evidence>
<evidence type="ECO:0000256" key="1">
    <source>
        <dbReference type="SAM" id="Phobius"/>
    </source>
</evidence>
<keyword evidence="4" id="KW-1185">Reference proteome</keyword>
<protein>
    <submittedName>
        <fullName evidence="3">DUF397 domain-containing protein</fullName>
    </submittedName>
</protein>
<name>A0A3S9PG34_STRLT</name>
<dbReference type="Proteomes" id="UP000267900">
    <property type="component" value="Chromosome"/>
</dbReference>
<reference evidence="3 4" key="1">
    <citation type="submission" date="2018-12" db="EMBL/GenBank/DDBJ databases">
        <title>The whole draft genome of Streptomyce luteoverticillatus CGMCC 15060.</title>
        <authorList>
            <person name="Feng Z."/>
            <person name="Chen G."/>
            <person name="Zhang J."/>
            <person name="Zhu H."/>
            <person name="Yu X."/>
            <person name="Zhang W."/>
            <person name="Zhang X."/>
        </authorList>
    </citation>
    <scope>NUCLEOTIDE SEQUENCE [LARGE SCALE GENOMIC DNA]</scope>
    <source>
        <strain evidence="3 4">CGMCC 15060</strain>
    </source>
</reference>
<feature type="domain" description="DUF397" evidence="2">
    <location>
        <begin position="10"/>
        <end position="61"/>
    </location>
</feature>
<dbReference type="Pfam" id="PF04149">
    <property type="entry name" value="DUF397"/>
    <property type="match status" value="1"/>
</dbReference>
<dbReference type="AlphaFoldDB" id="A0A3S9PG34"/>
<organism evidence="3 4">
    <name type="scientific">Streptomyces luteoverticillatus</name>
    <name type="common">Streptoverticillium luteoverticillatus</name>
    <dbReference type="NCBI Taxonomy" id="66425"/>
    <lineage>
        <taxon>Bacteria</taxon>
        <taxon>Bacillati</taxon>
        <taxon>Actinomycetota</taxon>
        <taxon>Actinomycetes</taxon>
        <taxon>Kitasatosporales</taxon>
        <taxon>Streptomycetaceae</taxon>
        <taxon>Streptomyces</taxon>
    </lineage>
</organism>
<dbReference type="InterPro" id="IPR007278">
    <property type="entry name" value="DUF397"/>
</dbReference>
<proteinExistence type="predicted"/>
<sequence length="75" mass="7979">MQWKGMSAMAMWRKSSYSGNDAGNCIEIAPGIPDFVPVRDSKCPQGPALIFPTAAWAAFVACLAALPIAPRAAQR</sequence>
<evidence type="ECO:0000313" key="3">
    <source>
        <dbReference type="EMBL" id="AZQ71348.1"/>
    </source>
</evidence>
<keyword evidence="1" id="KW-0472">Membrane</keyword>
<dbReference type="EMBL" id="CP034587">
    <property type="protein sequence ID" value="AZQ71348.1"/>
    <property type="molecule type" value="Genomic_DNA"/>
</dbReference>
<feature type="transmembrane region" description="Helical" evidence="1">
    <location>
        <begin position="49"/>
        <end position="69"/>
    </location>
</feature>
<gene>
    <name evidence="3" type="ORF">EKH77_09085</name>
</gene>